<dbReference type="GO" id="GO:0009306">
    <property type="term" value="P:protein secretion"/>
    <property type="evidence" value="ECO:0007669"/>
    <property type="project" value="InterPro"/>
</dbReference>
<keyword evidence="3 7" id="KW-1003">Cell membrane</keyword>
<dbReference type="OrthoDB" id="9759185at2"/>
<dbReference type="GO" id="GO:0005886">
    <property type="term" value="C:plasma membrane"/>
    <property type="evidence" value="ECO:0007669"/>
    <property type="project" value="UniProtKB-SubCell"/>
</dbReference>
<feature type="transmembrane region" description="Helical" evidence="7">
    <location>
        <begin position="45"/>
        <end position="64"/>
    </location>
</feature>
<dbReference type="GO" id="GO:0044780">
    <property type="term" value="P:bacterial-type flagellum assembly"/>
    <property type="evidence" value="ECO:0007669"/>
    <property type="project" value="InterPro"/>
</dbReference>
<dbReference type="PANTHER" id="PTHR30161">
    <property type="entry name" value="FLAGELLAR EXPORT PROTEIN, MEMBRANE FLHA SUBUNIT-RELATED"/>
    <property type="match status" value="1"/>
</dbReference>
<dbReference type="PROSITE" id="PS00994">
    <property type="entry name" value="FHIPEP"/>
    <property type="match status" value="1"/>
</dbReference>
<dbReference type="Gene3D" id="3.40.50.12790">
    <property type="entry name" value="FHIPEP family, domain 4"/>
    <property type="match status" value="1"/>
</dbReference>
<comment type="function">
    <text evidence="7">Required for formation of the rod structure of the flagellar apparatus. Together with FliI and FliH, may constitute the export apparatus of flagellin.</text>
</comment>
<dbReference type="Gene3D" id="3.40.30.60">
    <property type="entry name" value="FHIPEP family, domain 1"/>
    <property type="match status" value="1"/>
</dbReference>
<keyword evidence="8" id="KW-0969">Cilium</keyword>
<keyword evidence="7" id="KW-1006">Bacterial flagellum protein export</keyword>
<dbReference type="InterPro" id="IPR001712">
    <property type="entry name" value="T3SS_FHIPEP"/>
</dbReference>
<feature type="transmembrane region" description="Helical" evidence="7">
    <location>
        <begin position="76"/>
        <end position="96"/>
    </location>
</feature>
<dbReference type="NCBIfam" id="TIGR01398">
    <property type="entry name" value="FlhA"/>
    <property type="match status" value="1"/>
</dbReference>
<evidence type="ECO:0000256" key="4">
    <source>
        <dbReference type="ARBA" id="ARBA00022692"/>
    </source>
</evidence>
<dbReference type="InterPro" id="IPR042194">
    <property type="entry name" value="FHIPEP_1"/>
</dbReference>
<dbReference type="Proteomes" id="UP000237003">
    <property type="component" value="Unassembled WGS sequence"/>
</dbReference>
<feature type="transmembrane region" description="Helical" evidence="7">
    <location>
        <begin position="284"/>
        <end position="304"/>
    </location>
</feature>
<feature type="transmembrane region" description="Helical" evidence="7">
    <location>
        <begin position="20"/>
        <end position="39"/>
    </location>
</feature>
<organism evidence="8 9">
    <name type="scientific">Citrobacter amalonaticus</name>
    <dbReference type="NCBI Taxonomy" id="35703"/>
    <lineage>
        <taxon>Bacteria</taxon>
        <taxon>Pseudomonadati</taxon>
        <taxon>Pseudomonadota</taxon>
        <taxon>Gammaproteobacteria</taxon>
        <taxon>Enterobacterales</taxon>
        <taxon>Enterobacteriaceae</taxon>
        <taxon>Citrobacter</taxon>
    </lineage>
</organism>
<protein>
    <recommendedName>
        <fullName evidence="7">Flagellar biosynthesis protein FlhA</fullName>
    </recommendedName>
</protein>
<dbReference type="InterPro" id="IPR042196">
    <property type="entry name" value="FHIPEP_4"/>
</dbReference>
<feature type="transmembrane region" description="Helical" evidence="7">
    <location>
        <begin position="116"/>
        <end position="139"/>
    </location>
</feature>
<dbReference type="InterPro" id="IPR025505">
    <property type="entry name" value="FHIPEP_CS"/>
</dbReference>
<evidence type="ECO:0000313" key="9">
    <source>
        <dbReference type="Proteomes" id="UP000237003"/>
    </source>
</evidence>
<dbReference type="Pfam" id="PF00771">
    <property type="entry name" value="FHIPEP"/>
    <property type="match status" value="1"/>
</dbReference>
<dbReference type="EMBL" id="PQLX01000021">
    <property type="protein sequence ID" value="POU59074.1"/>
    <property type="molecule type" value="Genomic_DNA"/>
</dbReference>
<evidence type="ECO:0000256" key="1">
    <source>
        <dbReference type="ARBA" id="ARBA00004651"/>
    </source>
</evidence>
<evidence type="ECO:0000256" key="2">
    <source>
        <dbReference type="ARBA" id="ARBA00008835"/>
    </source>
</evidence>
<keyword evidence="5 7" id="KW-1133">Transmembrane helix</keyword>
<feature type="transmembrane region" description="Helical" evidence="7">
    <location>
        <begin position="250"/>
        <end position="272"/>
    </location>
</feature>
<keyword evidence="6 7" id="KW-0472">Membrane</keyword>
<dbReference type="AlphaFoldDB" id="A0A2S4RPW1"/>
<dbReference type="Gene3D" id="1.10.8.540">
    <property type="entry name" value="FHIPEP family, domain 3"/>
    <property type="match status" value="1"/>
</dbReference>
<evidence type="ECO:0000256" key="3">
    <source>
        <dbReference type="ARBA" id="ARBA00022475"/>
    </source>
</evidence>
<dbReference type="InterPro" id="IPR042193">
    <property type="entry name" value="FHIPEP_3"/>
</dbReference>
<evidence type="ECO:0000256" key="7">
    <source>
        <dbReference type="RuleBase" id="RU364093"/>
    </source>
</evidence>
<dbReference type="PRINTS" id="PR00949">
    <property type="entry name" value="TYPE3IMAPROT"/>
</dbReference>
<accession>A0A2S4RPW1</accession>
<keyword evidence="8" id="KW-0966">Cell projection</keyword>
<name>A0A2S4RPW1_CITAM</name>
<dbReference type="InterPro" id="IPR006301">
    <property type="entry name" value="FlhA"/>
</dbReference>
<gene>
    <name evidence="7 8" type="primary">flhA</name>
    <name evidence="8" type="ORF">C3430_27030</name>
</gene>
<keyword evidence="4 7" id="KW-0812">Transmembrane</keyword>
<dbReference type="PIRSF" id="PIRSF005419">
    <property type="entry name" value="FlhA"/>
    <property type="match status" value="1"/>
</dbReference>
<keyword evidence="7" id="KW-0813">Transport</keyword>
<comment type="subcellular location">
    <subcellularLocation>
        <location evidence="1 7">Cell membrane</location>
        <topology evidence="1 7">Multi-pass membrane protein</topology>
    </subcellularLocation>
</comment>
<feature type="transmembrane region" description="Helical" evidence="7">
    <location>
        <begin position="209"/>
        <end position="230"/>
    </location>
</feature>
<keyword evidence="7" id="KW-1005">Bacterial flagellum biogenesis</keyword>
<evidence type="ECO:0000256" key="5">
    <source>
        <dbReference type="ARBA" id="ARBA00022989"/>
    </source>
</evidence>
<dbReference type="PANTHER" id="PTHR30161:SF1">
    <property type="entry name" value="FLAGELLAR BIOSYNTHESIS PROTEIN FLHA-RELATED"/>
    <property type="match status" value="1"/>
</dbReference>
<keyword evidence="7" id="KW-0653">Protein transport</keyword>
<keyword evidence="8" id="KW-0282">Flagellum</keyword>
<reference evidence="8 9" key="1">
    <citation type="submission" date="2018-01" db="EMBL/GenBank/DDBJ databases">
        <title>Complete genome sequences of 14 Citrobacter spp. isolated from plant in Canada.</title>
        <authorList>
            <person name="Bhandare S.G."/>
            <person name="Colavecchio A."/>
            <person name="Jeukens J."/>
            <person name="Emond-Rheault J.-G."/>
            <person name="Freschi L."/>
            <person name="Hamel J."/>
            <person name="Kukavica-Ibrulj I."/>
            <person name="Levesque R."/>
            <person name="Goodridge L."/>
        </authorList>
    </citation>
    <scope>NUCLEOTIDE SEQUENCE [LARGE SCALE GENOMIC DNA]</scope>
    <source>
        <strain evidence="8 9">S1285</strain>
    </source>
</reference>
<proteinExistence type="inferred from homology"/>
<comment type="similarity">
    <text evidence="2 7">Belongs to the FHIPEP (flagella/HR/invasion proteins export pore) family.</text>
</comment>
<comment type="caution">
    <text evidence="8">The sequence shown here is derived from an EMBL/GenBank/DDBJ whole genome shotgun (WGS) entry which is preliminary data.</text>
</comment>
<evidence type="ECO:0000313" key="8">
    <source>
        <dbReference type="EMBL" id="POU59074.1"/>
    </source>
</evidence>
<evidence type="ECO:0000256" key="6">
    <source>
        <dbReference type="ARBA" id="ARBA00023136"/>
    </source>
</evidence>
<dbReference type="RefSeq" id="WP_103780390.1">
    <property type="nucleotide sequence ID" value="NZ_PQLX01000021.1"/>
</dbReference>
<sequence>MAGYAEKLRLPNLKDTQWQIMAGPVLILIILSMMVLPLPAFMLDLFFTFNIVLSLMILLVAMFTQKTLDFSAFPTVLLFATLLRLALNIASTRIILMEGHTGSNAAGRVVEAFGHFLVGGNFAIGIVVFAILIIINFMVITKGAGRIAEVGARFVLDGMPGKQMAIDADLNAGLIGEEEAKRRRADVTQESDFYGSMDGASKFVRGDAIAGLIIMAVTIIGGLLIGIMQHDLTLSQSAETYTILTIGDGLVGQIPALIISTAAGVIVTRVSTDEDVGEQMISQLFTNPRVMVLTAAIVGLLGMIPGMPNFVFLLFTASLLGIAWWMRGRQMEESGGSKSQQKEDKAAAKAQAEAARVSEASWSDVQMEDVLGLEVGYRLIPIVDSDQNGQLLTRIRGIRKKFAQEMGFLPPAVHIRDNLDLSPTEYRILLKGVEIGRGEALPERWMAINPGCAEGELPGTPCQEPAFGLPAVWIDEVMREHAQTLGYTVVDPSSVIATHLNHLIATHTDELFGRQETQMLLDRLTKEMPKLVEDLIPGVITLTNFHKVLQNLLAERISIRDMRTIVDTLAEFAGVQADPDELTAQVRIRLSRAITQQWFPGTGEIQVIGLDLNLERLLIQASQSGSAIEPGIAENLMRQTEKAILQQEAIGAPIVLLVNQPLRFMLSRFLRRVFPQLTVLSNLEITNNRTVRMTYIIGGKE</sequence>